<evidence type="ECO:0000256" key="1">
    <source>
        <dbReference type="ARBA" id="ARBA00001946"/>
    </source>
</evidence>
<gene>
    <name evidence="6" type="ORF">FN961_13455</name>
</gene>
<organism evidence="6 7">
    <name type="scientific">Shewanella hanedai</name>
    <name type="common">Alteromonas hanedai</name>
    <dbReference type="NCBI Taxonomy" id="25"/>
    <lineage>
        <taxon>Bacteria</taxon>
        <taxon>Pseudomonadati</taxon>
        <taxon>Pseudomonadota</taxon>
        <taxon>Gammaproteobacteria</taxon>
        <taxon>Alteromonadales</taxon>
        <taxon>Shewanellaceae</taxon>
        <taxon>Shewanella</taxon>
    </lineage>
</organism>
<evidence type="ECO:0000256" key="2">
    <source>
        <dbReference type="ARBA" id="ARBA00012528"/>
    </source>
</evidence>
<dbReference type="GO" id="GO:0005886">
    <property type="term" value="C:plasma membrane"/>
    <property type="evidence" value="ECO:0007669"/>
    <property type="project" value="TreeGrafter"/>
</dbReference>
<evidence type="ECO:0000256" key="3">
    <source>
        <dbReference type="ARBA" id="ARBA00034247"/>
    </source>
</evidence>
<dbReference type="PANTHER" id="PTHR45138">
    <property type="entry name" value="REGULATORY COMPONENTS OF SENSORY TRANSDUCTION SYSTEM"/>
    <property type="match status" value="1"/>
</dbReference>
<dbReference type="GO" id="GO:1902201">
    <property type="term" value="P:negative regulation of bacterial-type flagellum-dependent cell motility"/>
    <property type="evidence" value="ECO:0007669"/>
    <property type="project" value="TreeGrafter"/>
</dbReference>
<feature type="transmembrane region" description="Helical" evidence="4">
    <location>
        <begin position="137"/>
        <end position="155"/>
    </location>
</feature>
<comment type="cofactor">
    <cofactor evidence="1">
        <name>Mg(2+)</name>
        <dbReference type="ChEBI" id="CHEBI:18420"/>
    </cofactor>
</comment>
<reference evidence="7" key="1">
    <citation type="submission" date="2019-07" db="EMBL/GenBank/DDBJ databases">
        <title>Shewanella sp. YLB-08 draft genomic sequence.</title>
        <authorList>
            <person name="Yu L."/>
        </authorList>
    </citation>
    <scope>NUCLEOTIDE SEQUENCE [LARGE SCALE GENOMIC DNA]</scope>
    <source>
        <strain evidence="7">JCM 20706</strain>
    </source>
</reference>
<dbReference type="Gene3D" id="3.30.70.270">
    <property type="match status" value="1"/>
</dbReference>
<dbReference type="InterPro" id="IPR043128">
    <property type="entry name" value="Rev_trsase/Diguanyl_cyclase"/>
</dbReference>
<evidence type="ECO:0000313" key="7">
    <source>
        <dbReference type="Proteomes" id="UP000318126"/>
    </source>
</evidence>
<dbReference type="Proteomes" id="UP000318126">
    <property type="component" value="Unassembled WGS sequence"/>
</dbReference>
<dbReference type="CDD" id="cd01949">
    <property type="entry name" value="GGDEF"/>
    <property type="match status" value="1"/>
</dbReference>
<dbReference type="EMBL" id="VKGK01000015">
    <property type="protein sequence ID" value="TRY13911.1"/>
    <property type="molecule type" value="Genomic_DNA"/>
</dbReference>
<dbReference type="AlphaFoldDB" id="A0A553JNB6"/>
<dbReference type="SUPFAM" id="SSF55073">
    <property type="entry name" value="Nucleotide cyclase"/>
    <property type="match status" value="1"/>
</dbReference>
<evidence type="ECO:0000259" key="5">
    <source>
        <dbReference type="PROSITE" id="PS50887"/>
    </source>
</evidence>
<keyword evidence="4" id="KW-0812">Transmembrane</keyword>
<dbReference type="PROSITE" id="PS50887">
    <property type="entry name" value="GGDEF"/>
    <property type="match status" value="1"/>
</dbReference>
<comment type="catalytic activity">
    <reaction evidence="3">
        <text>2 GTP = 3',3'-c-di-GMP + 2 diphosphate</text>
        <dbReference type="Rhea" id="RHEA:24898"/>
        <dbReference type="ChEBI" id="CHEBI:33019"/>
        <dbReference type="ChEBI" id="CHEBI:37565"/>
        <dbReference type="ChEBI" id="CHEBI:58805"/>
        <dbReference type="EC" id="2.7.7.65"/>
    </reaction>
</comment>
<dbReference type="NCBIfam" id="TIGR00254">
    <property type="entry name" value="GGDEF"/>
    <property type="match status" value="1"/>
</dbReference>
<feature type="domain" description="GGDEF" evidence="5">
    <location>
        <begin position="196"/>
        <end position="325"/>
    </location>
</feature>
<dbReference type="PANTHER" id="PTHR45138:SF9">
    <property type="entry name" value="DIGUANYLATE CYCLASE DGCM-RELATED"/>
    <property type="match status" value="1"/>
</dbReference>
<dbReference type="InterPro" id="IPR000160">
    <property type="entry name" value="GGDEF_dom"/>
</dbReference>
<comment type="caution">
    <text evidence="6">The sequence shown here is derived from an EMBL/GenBank/DDBJ whole genome shotgun (WGS) entry which is preliminary data.</text>
</comment>
<dbReference type="Pfam" id="PF00990">
    <property type="entry name" value="GGDEF"/>
    <property type="match status" value="1"/>
</dbReference>
<dbReference type="SMART" id="SM00267">
    <property type="entry name" value="GGDEF"/>
    <property type="match status" value="1"/>
</dbReference>
<dbReference type="InterPro" id="IPR029787">
    <property type="entry name" value="Nucleotide_cyclase"/>
</dbReference>
<proteinExistence type="predicted"/>
<dbReference type="EC" id="2.7.7.65" evidence="2"/>
<protein>
    <recommendedName>
        <fullName evidence="2">diguanylate cyclase</fullName>
        <ecNumber evidence="2">2.7.7.65</ecNumber>
    </recommendedName>
</protein>
<evidence type="ECO:0000313" key="6">
    <source>
        <dbReference type="EMBL" id="TRY13911.1"/>
    </source>
</evidence>
<evidence type="ECO:0000256" key="4">
    <source>
        <dbReference type="SAM" id="Phobius"/>
    </source>
</evidence>
<keyword evidence="4" id="KW-1133">Transmembrane helix</keyword>
<name>A0A553JNB6_SHEHA</name>
<dbReference type="GO" id="GO:0052621">
    <property type="term" value="F:diguanylate cyclase activity"/>
    <property type="evidence" value="ECO:0007669"/>
    <property type="project" value="UniProtKB-EC"/>
</dbReference>
<feature type="transmembrane region" description="Helical" evidence="4">
    <location>
        <begin position="12"/>
        <end position="31"/>
    </location>
</feature>
<keyword evidence="7" id="KW-1185">Reference proteome</keyword>
<dbReference type="OrthoDB" id="9812260at2"/>
<keyword evidence="4" id="KW-0472">Membrane</keyword>
<feature type="transmembrane region" description="Helical" evidence="4">
    <location>
        <begin position="38"/>
        <end position="57"/>
    </location>
</feature>
<sequence>MELAKLNSIPKTSSLLFQLAGIVTVAIYVLYRISIEDYVLAGFFAVSMLPLALSMYLEWHNKANLAQKKLTLILICIAISYSCFTLGYKGLIYLFPTIFVIYFLFSLKEAAVLSLIYSVISLLLALNIEETFVVTRFSLAVVDCLIFGAIFSHVITKQKLALLYFANTDELTGVSNRKRLMGSLTHALQHHISKGIQSTILLLDLDHFKQVNDKYGHLTGDKVLRQVAQIIKSVAPNQAEVIRYGGEEFLIILTGLDTTEAADIAQQLIHNIAAMQLVEIEEPITCSIGINSLPAASIDHWLAECDKALYKAKLAGRNRAIIATQC</sequence>
<accession>A0A553JNB6</accession>
<feature type="transmembrane region" description="Helical" evidence="4">
    <location>
        <begin position="69"/>
        <end position="88"/>
    </location>
</feature>
<dbReference type="GO" id="GO:0043709">
    <property type="term" value="P:cell adhesion involved in single-species biofilm formation"/>
    <property type="evidence" value="ECO:0007669"/>
    <property type="project" value="TreeGrafter"/>
</dbReference>
<feature type="transmembrane region" description="Helical" evidence="4">
    <location>
        <begin position="100"/>
        <end position="125"/>
    </location>
</feature>
<dbReference type="InterPro" id="IPR050469">
    <property type="entry name" value="Diguanylate_Cyclase"/>
</dbReference>
<dbReference type="FunFam" id="3.30.70.270:FF:000001">
    <property type="entry name" value="Diguanylate cyclase domain protein"/>
    <property type="match status" value="1"/>
</dbReference>
<dbReference type="RefSeq" id="WP_144040692.1">
    <property type="nucleotide sequence ID" value="NZ_BMPL01000015.1"/>
</dbReference>